<proteinExistence type="inferred from homology"/>
<dbReference type="Gene3D" id="3.30.70.20">
    <property type="match status" value="1"/>
</dbReference>
<keyword evidence="5" id="KW-0285">Flavoprotein</keyword>
<evidence type="ECO:0000256" key="3">
    <source>
        <dbReference type="ARBA" id="ARBA00022485"/>
    </source>
</evidence>
<evidence type="ECO:0000313" key="10">
    <source>
        <dbReference type="EMBL" id="GAF83930.1"/>
    </source>
</evidence>
<dbReference type="PANTHER" id="PTHR43498">
    <property type="entry name" value="FERREDOXIN:COB-COM HETERODISULFIDE REDUCTASE SUBUNIT A"/>
    <property type="match status" value="1"/>
</dbReference>
<organism evidence="10">
    <name type="scientific">marine sediment metagenome</name>
    <dbReference type="NCBI Taxonomy" id="412755"/>
    <lineage>
        <taxon>unclassified sequences</taxon>
        <taxon>metagenomes</taxon>
        <taxon>ecological metagenomes</taxon>
    </lineage>
</organism>
<dbReference type="PANTHER" id="PTHR43498:SF1">
    <property type="entry name" value="COB--COM HETERODISULFIDE REDUCTASE IRON-SULFUR SUBUNIT A"/>
    <property type="match status" value="1"/>
</dbReference>
<sequence>MQDEIINLNVGSIILATGFQVFDPSVASEYGYGRIDNVITAMEFERMISPTGPTDGQVLLKNGTSPKSVAILHCVGSRDEQYHSYCSRVCCMYSLKIAQLTHEYVDAEVHEIYRDIRTVGPGHEAFFNRIKGTGVNFYHGKVKSVDQENGRLVVRWDESFHGEPDFIDVDMVILATGFEPRADAGQVASTFGISRSAGGFFLERHPKLAPVETPTRGIYIAGGCQSPKDISDSVAQAGGAAAAALSLIDQGTITLEPSIAVVDVVNCAGCGQCTIACPYSAVELRNSTAEVNEYLCNGCGTCAAVCPNKAMGLIHYDDRQIVAELIGALKLSATIEEVS</sequence>
<dbReference type="InterPro" id="IPR017896">
    <property type="entry name" value="4Fe4S_Fe-S-bd"/>
</dbReference>
<dbReference type="GO" id="GO:0046872">
    <property type="term" value="F:metal ion binding"/>
    <property type="evidence" value="ECO:0007669"/>
    <property type="project" value="UniProtKB-KW"/>
</dbReference>
<keyword evidence="6" id="KW-0560">Oxidoreductase</keyword>
<evidence type="ECO:0000256" key="1">
    <source>
        <dbReference type="ARBA" id="ARBA00001974"/>
    </source>
</evidence>
<dbReference type="GO" id="GO:0016491">
    <property type="term" value="F:oxidoreductase activity"/>
    <property type="evidence" value="ECO:0007669"/>
    <property type="project" value="UniProtKB-KW"/>
</dbReference>
<evidence type="ECO:0000259" key="9">
    <source>
        <dbReference type="PROSITE" id="PS51379"/>
    </source>
</evidence>
<protein>
    <recommendedName>
        <fullName evidence="9">4Fe-4S ferredoxin-type domain-containing protein</fullName>
    </recommendedName>
</protein>
<accession>X0U5Z4</accession>
<keyword evidence="7" id="KW-0408">Iron</keyword>
<dbReference type="SUPFAM" id="SSF54862">
    <property type="entry name" value="4Fe-4S ferredoxins"/>
    <property type="match status" value="1"/>
</dbReference>
<evidence type="ECO:0000256" key="5">
    <source>
        <dbReference type="ARBA" id="ARBA00022827"/>
    </source>
</evidence>
<dbReference type="InterPro" id="IPR017900">
    <property type="entry name" value="4Fe4S_Fe_S_CS"/>
</dbReference>
<dbReference type="Gene3D" id="3.50.50.60">
    <property type="entry name" value="FAD/NAD(P)-binding domain"/>
    <property type="match status" value="1"/>
</dbReference>
<evidence type="ECO:0000256" key="4">
    <source>
        <dbReference type="ARBA" id="ARBA00022723"/>
    </source>
</evidence>
<dbReference type="PROSITE" id="PS00198">
    <property type="entry name" value="4FE4S_FER_1"/>
    <property type="match status" value="1"/>
</dbReference>
<dbReference type="InterPro" id="IPR039650">
    <property type="entry name" value="HdrA-like"/>
</dbReference>
<feature type="domain" description="4Fe-4S ferredoxin-type" evidence="9">
    <location>
        <begin position="258"/>
        <end position="287"/>
    </location>
</feature>
<comment type="caution">
    <text evidence="10">The sequence shown here is derived from an EMBL/GenBank/DDBJ whole genome shotgun (WGS) entry which is preliminary data.</text>
</comment>
<evidence type="ECO:0000256" key="7">
    <source>
        <dbReference type="ARBA" id="ARBA00023004"/>
    </source>
</evidence>
<keyword evidence="4" id="KW-0479">Metal-binding</keyword>
<dbReference type="GO" id="GO:0051539">
    <property type="term" value="F:4 iron, 4 sulfur cluster binding"/>
    <property type="evidence" value="ECO:0007669"/>
    <property type="project" value="UniProtKB-KW"/>
</dbReference>
<keyword evidence="8" id="KW-0411">Iron-sulfur</keyword>
<dbReference type="Pfam" id="PF14697">
    <property type="entry name" value="Fer4_21"/>
    <property type="match status" value="1"/>
</dbReference>
<evidence type="ECO:0000256" key="2">
    <source>
        <dbReference type="ARBA" id="ARBA00006561"/>
    </source>
</evidence>
<keyword evidence="5" id="KW-0274">FAD</keyword>
<dbReference type="AlphaFoldDB" id="X0U5Z4"/>
<comment type="cofactor">
    <cofactor evidence="1">
        <name>FAD</name>
        <dbReference type="ChEBI" id="CHEBI:57692"/>
    </cofactor>
</comment>
<dbReference type="InterPro" id="IPR036188">
    <property type="entry name" value="FAD/NAD-bd_sf"/>
</dbReference>
<dbReference type="SUPFAM" id="SSF51905">
    <property type="entry name" value="FAD/NAD(P)-binding domain"/>
    <property type="match status" value="1"/>
</dbReference>
<gene>
    <name evidence="10" type="ORF">S01H1_06848</name>
</gene>
<feature type="domain" description="4Fe-4S ferredoxin-type" evidence="9">
    <location>
        <begin position="289"/>
        <end position="316"/>
    </location>
</feature>
<dbReference type="PROSITE" id="PS51379">
    <property type="entry name" value="4FE4S_FER_2"/>
    <property type="match status" value="2"/>
</dbReference>
<comment type="similarity">
    <text evidence="2">Belongs to the HdrA family.</text>
</comment>
<reference evidence="10" key="1">
    <citation type="journal article" date="2014" name="Front. Microbiol.">
        <title>High frequency of phylogenetically diverse reductive dehalogenase-homologous genes in deep subseafloor sedimentary metagenomes.</title>
        <authorList>
            <person name="Kawai M."/>
            <person name="Futagami T."/>
            <person name="Toyoda A."/>
            <person name="Takaki Y."/>
            <person name="Nishi S."/>
            <person name="Hori S."/>
            <person name="Arai W."/>
            <person name="Tsubouchi T."/>
            <person name="Morono Y."/>
            <person name="Uchiyama I."/>
            <person name="Ito T."/>
            <person name="Fujiyama A."/>
            <person name="Inagaki F."/>
            <person name="Takami H."/>
        </authorList>
    </citation>
    <scope>NUCLEOTIDE SEQUENCE</scope>
    <source>
        <strain evidence="10">Expedition CK06-06</strain>
    </source>
</reference>
<evidence type="ECO:0000256" key="8">
    <source>
        <dbReference type="ARBA" id="ARBA00023014"/>
    </source>
</evidence>
<name>X0U5Z4_9ZZZZ</name>
<keyword evidence="3" id="KW-0004">4Fe-4S</keyword>
<evidence type="ECO:0000256" key="6">
    <source>
        <dbReference type="ARBA" id="ARBA00023002"/>
    </source>
</evidence>
<dbReference type="EMBL" id="BARS01003530">
    <property type="protein sequence ID" value="GAF83930.1"/>
    <property type="molecule type" value="Genomic_DNA"/>
</dbReference>